<protein>
    <recommendedName>
        <fullName evidence="6">Zn(2)-C6 fungal-type domain-containing protein</fullName>
    </recommendedName>
</protein>
<evidence type="ECO:0000256" key="4">
    <source>
        <dbReference type="ARBA" id="ARBA00023242"/>
    </source>
</evidence>
<feature type="domain" description="Zn(2)-C6 fungal-type" evidence="6">
    <location>
        <begin position="36"/>
        <end position="68"/>
    </location>
</feature>
<feature type="region of interest" description="Disordered" evidence="5">
    <location>
        <begin position="204"/>
        <end position="226"/>
    </location>
</feature>
<dbReference type="PANTHER" id="PTHR47256">
    <property type="entry name" value="ZN(II)2CYS6 TRANSCRIPTION FACTOR (EUROFUNG)-RELATED"/>
    <property type="match status" value="1"/>
</dbReference>
<dbReference type="InterPro" id="IPR053187">
    <property type="entry name" value="Notoamide_regulator"/>
</dbReference>
<dbReference type="PROSITE" id="PS00463">
    <property type="entry name" value="ZN2_CY6_FUNGAL_1"/>
    <property type="match status" value="1"/>
</dbReference>
<proteinExistence type="predicted"/>
<dbReference type="Pfam" id="PF00172">
    <property type="entry name" value="Zn_clus"/>
    <property type="match status" value="1"/>
</dbReference>
<dbReference type="PANTHER" id="PTHR47256:SF1">
    <property type="entry name" value="ZN(II)2CYS6 TRANSCRIPTION FACTOR (EUROFUNG)"/>
    <property type="match status" value="1"/>
</dbReference>
<dbReference type="CDD" id="cd00067">
    <property type="entry name" value="GAL4"/>
    <property type="match status" value="1"/>
</dbReference>
<dbReference type="Gene3D" id="4.10.240.10">
    <property type="entry name" value="Zn(2)-C6 fungal-type DNA-binding domain"/>
    <property type="match status" value="1"/>
</dbReference>
<dbReference type="InterPro" id="IPR001138">
    <property type="entry name" value="Zn2Cys6_DnaBD"/>
</dbReference>
<sequence length="247" mass="27169">MQTYRSIAPMALGARQPESPSYVAARAQRRHRTSTACNECRKQKSKCSIRDGETQCDRCLQSQLECIVEVADDLRRKMAQKRRIRELEEDRRILLYLVEALVGALGESSDGHVRELVCLIRKKAPLEEIRLFVGQACSSSEKSDEDTGTDTSVVVGKALASTASIDDAGNDTDQEFSTGLPPCSERTNSCDRLNIAYLINSTASTDDTGTSTRSMPDLTITPDPDPAGLVFRDIQRCESKVTESSVS</sequence>
<accession>A0ABR4GNJ4</accession>
<dbReference type="Proteomes" id="UP001610563">
    <property type="component" value="Unassembled WGS sequence"/>
</dbReference>
<feature type="compositionally biased region" description="Low complexity" evidence="5">
    <location>
        <begin position="204"/>
        <end position="214"/>
    </location>
</feature>
<evidence type="ECO:0000256" key="3">
    <source>
        <dbReference type="ARBA" id="ARBA00023163"/>
    </source>
</evidence>
<keyword evidence="4" id="KW-0539">Nucleus</keyword>
<comment type="caution">
    <text evidence="7">The sequence shown here is derived from an EMBL/GenBank/DDBJ whole genome shotgun (WGS) entry which is preliminary data.</text>
</comment>
<dbReference type="SMART" id="SM00066">
    <property type="entry name" value="GAL4"/>
    <property type="match status" value="1"/>
</dbReference>
<keyword evidence="2" id="KW-0238">DNA-binding</keyword>
<evidence type="ECO:0000313" key="8">
    <source>
        <dbReference type="Proteomes" id="UP001610563"/>
    </source>
</evidence>
<dbReference type="SUPFAM" id="SSF57701">
    <property type="entry name" value="Zn2/Cys6 DNA-binding domain"/>
    <property type="match status" value="1"/>
</dbReference>
<organism evidence="7 8">
    <name type="scientific">Aspergillus keveii</name>
    <dbReference type="NCBI Taxonomy" id="714993"/>
    <lineage>
        <taxon>Eukaryota</taxon>
        <taxon>Fungi</taxon>
        <taxon>Dikarya</taxon>
        <taxon>Ascomycota</taxon>
        <taxon>Pezizomycotina</taxon>
        <taxon>Eurotiomycetes</taxon>
        <taxon>Eurotiomycetidae</taxon>
        <taxon>Eurotiales</taxon>
        <taxon>Aspergillaceae</taxon>
        <taxon>Aspergillus</taxon>
        <taxon>Aspergillus subgen. Nidulantes</taxon>
    </lineage>
</organism>
<dbReference type="EMBL" id="JBFTWV010000003">
    <property type="protein sequence ID" value="KAL2800628.1"/>
    <property type="molecule type" value="Genomic_DNA"/>
</dbReference>
<evidence type="ECO:0000256" key="2">
    <source>
        <dbReference type="ARBA" id="ARBA00023125"/>
    </source>
</evidence>
<evidence type="ECO:0000256" key="5">
    <source>
        <dbReference type="SAM" id="MobiDB-lite"/>
    </source>
</evidence>
<evidence type="ECO:0000256" key="1">
    <source>
        <dbReference type="ARBA" id="ARBA00023015"/>
    </source>
</evidence>
<evidence type="ECO:0000259" key="6">
    <source>
        <dbReference type="PROSITE" id="PS50048"/>
    </source>
</evidence>
<dbReference type="InterPro" id="IPR036864">
    <property type="entry name" value="Zn2-C6_fun-type_DNA-bd_sf"/>
</dbReference>
<dbReference type="PROSITE" id="PS50048">
    <property type="entry name" value="ZN2_CY6_FUNGAL_2"/>
    <property type="match status" value="1"/>
</dbReference>
<keyword evidence="1" id="KW-0805">Transcription regulation</keyword>
<reference evidence="7 8" key="1">
    <citation type="submission" date="2024-07" db="EMBL/GenBank/DDBJ databases">
        <title>Section-level genome sequencing and comparative genomics of Aspergillus sections Usti and Cavernicolus.</title>
        <authorList>
            <consortium name="Lawrence Berkeley National Laboratory"/>
            <person name="Nybo J.L."/>
            <person name="Vesth T.C."/>
            <person name="Theobald S."/>
            <person name="Frisvad J.C."/>
            <person name="Larsen T.O."/>
            <person name="Kjaerboelling I."/>
            <person name="Rothschild-Mancinelli K."/>
            <person name="Lyhne E.K."/>
            <person name="Kogle M.E."/>
            <person name="Barry K."/>
            <person name="Clum A."/>
            <person name="Na H."/>
            <person name="Ledsgaard L."/>
            <person name="Lin J."/>
            <person name="Lipzen A."/>
            <person name="Kuo A."/>
            <person name="Riley R."/>
            <person name="Mondo S."/>
            <person name="Labutti K."/>
            <person name="Haridas S."/>
            <person name="Pangalinan J."/>
            <person name="Salamov A.A."/>
            <person name="Simmons B.A."/>
            <person name="Magnuson J.K."/>
            <person name="Chen J."/>
            <person name="Drula E."/>
            <person name="Henrissat B."/>
            <person name="Wiebenga A."/>
            <person name="Lubbers R.J."/>
            <person name="Gomes A.C."/>
            <person name="Makela M.R."/>
            <person name="Stajich J."/>
            <person name="Grigoriev I.V."/>
            <person name="Mortensen U.H."/>
            <person name="De Vries R.P."/>
            <person name="Baker S.E."/>
            <person name="Andersen M.R."/>
        </authorList>
    </citation>
    <scope>NUCLEOTIDE SEQUENCE [LARGE SCALE GENOMIC DNA]</scope>
    <source>
        <strain evidence="7 8">CBS 209.92</strain>
    </source>
</reference>
<gene>
    <name evidence="7" type="ORF">BJX66DRAFT_291197</name>
</gene>
<evidence type="ECO:0000313" key="7">
    <source>
        <dbReference type="EMBL" id="KAL2800628.1"/>
    </source>
</evidence>
<keyword evidence="3" id="KW-0804">Transcription</keyword>
<keyword evidence="8" id="KW-1185">Reference proteome</keyword>
<name>A0ABR4GNJ4_9EURO</name>